<evidence type="ECO:0000313" key="3">
    <source>
        <dbReference type="Proteomes" id="UP000494249"/>
    </source>
</evidence>
<keyword evidence="1" id="KW-0732">Signal</keyword>
<dbReference type="PROSITE" id="PS51257">
    <property type="entry name" value="PROKAR_LIPOPROTEIN"/>
    <property type="match status" value="1"/>
</dbReference>
<gene>
    <name evidence="2" type="ORF">LMG22037_05325</name>
</gene>
<evidence type="ECO:0000256" key="1">
    <source>
        <dbReference type="SAM" id="SignalP"/>
    </source>
</evidence>
<dbReference type="AlphaFoldDB" id="A0A6J5C6M1"/>
<feature type="signal peptide" evidence="1">
    <location>
        <begin position="1"/>
        <end position="23"/>
    </location>
</feature>
<dbReference type="EMBL" id="CADIKB010000037">
    <property type="protein sequence ID" value="CAB3727954.1"/>
    <property type="molecule type" value="Genomic_DNA"/>
</dbReference>
<proteinExistence type="predicted"/>
<evidence type="ECO:0000313" key="2">
    <source>
        <dbReference type="EMBL" id="CAB3727954.1"/>
    </source>
</evidence>
<protein>
    <recommendedName>
        <fullName evidence="4">Lipoprotein</fullName>
    </recommendedName>
</protein>
<dbReference type="Proteomes" id="UP000494249">
    <property type="component" value="Unassembled WGS sequence"/>
</dbReference>
<feature type="chain" id="PRO_5027025626" description="Lipoprotein" evidence="1">
    <location>
        <begin position="24"/>
        <end position="221"/>
    </location>
</feature>
<accession>A0A6J5C6M1</accession>
<sequence>MRPQSSILLVCVLLSGCLSSVSSDYVTFKKVQPAATQKVVQCQAGLVLDSFQVNSRVAIAAVSPKLLTGYGTPIAIVIVNRSKKPFMVDEQDISLRQDGGKPVLVTSDRANTIDNHYTQSHVSAGMVMALLGGALLAVAHTIDSASVNSIADPLTKDVDSANKTARDRQAAFMRARFRGEYLSPGEATAGYIVVENVKAAPLVIAIKVGNEVHQFTLLTEG</sequence>
<name>A0A6J5C6M1_9BURK</name>
<evidence type="ECO:0008006" key="4">
    <source>
        <dbReference type="Google" id="ProtNLM"/>
    </source>
</evidence>
<reference evidence="2 3" key="1">
    <citation type="submission" date="2020-04" db="EMBL/GenBank/DDBJ databases">
        <authorList>
            <person name="De Canck E."/>
        </authorList>
    </citation>
    <scope>NUCLEOTIDE SEQUENCE [LARGE SCALE GENOMIC DNA]</scope>
    <source>
        <strain evidence="2 3">LMG 22037</strain>
    </source>
</reference>
<organism evidence="2 3">
    <name type="scientific">Paraburkholderia phenoliruptrix</name>
    <dbReference type="NCBI Taxonomy" id="252970"/>
    <lineage>
        <taxon>Bacteria</taxon>
        <taxon>Pseudomonadati</taxon>
        <taxon>Pseudomonadota</taxon>
        <taxon>Betaproteobacteria</taxon>
        <taxon>Burkholderiales</taxon>
        <taxon>Burkholderiaceae</taxon>
        <taxon>Paraburkholderia</taxon>
    </lineage>
</organism>